<evidence type="ECO:0000256" key="2">
    <source>
        <dbReference type="SAM" id="Phobius"/>
    </source>
</evidence>
<dbReference type="OrthoDB" id="10490574at2759"/>
<name>W4GRJ4_APHAT</name>
<dbReference type="EMBL" id="KI913122">
    <property type="protein sequence ID" value="ETV82350.1"/>
    <property type="molecule type" value="Genomic_DNA"/>
</dbReference>
<dbReference type="GeneID" id="20807005"/>
<keyword evidence="2" id="KW-0812">Transmembrane</keyword>
<feature type="transmembrane region" description="Helical" evidence="2">
    <location>
        <begin position="52"/>
        <end position="70"/>
    </location>
</feature>
<gene>
    <name evidence="3" type="ORF">H257_05009</name>
</gene>
<reference evidence="3" key="1">
    <citation type="submission" date="2013-12" db="EMBL/GenBank/DDBJ databases">
        <title>The Genome Sequence of Aphanomyces astaci APO3.</title>
        <authorList>
            <consortium name="The Broad Institute Genomics Platform"/>
            <person name="Russ C."/>
            <person name="Tyler B."/>
            <person name="van West P."/>
            <person name="Dieguez-Uribeondo J."/>
            <person name="Young S.K."/>
            <person name="Zeng Q."/>
            <person name="Gargeya S."/>
            <person name="Fitzgerald M."/>
            <person name="Abouelleil A."/>
            <person name="Alvarado L."/>
            <person name="Chapman S.B."/>
            <person name="Gainer-Dewar J."/>
            <person name="Goldberg J."/>
            <person name="Griggs A."/>
            <person name="Gujja S."/>
            <person name="Hansen M."/>
            <person name="Howarth C."/>
            <person name="Imamovic A."/>
            <person name="Ireland A."/>
            <person name="Larimer J."/>
            <person name="McCowan C."/>
            <person name="Murphy C."/>
            <person name="Pearson M."/>
            <person name="Poon T.W."/>
            <person name="Priest M."/>
            <person name="Roberts A."/>
            <person name="Saif S."/>
            <person name="Shea T."/>
            <person name="Sykes S."/>
            <person name="Wortman J."/>
            <person name="Nusbaum C."/>
            <person name="Birren B."/>
        </authorList>
    </citation>
    <scope>NUCLEOTIDE SEQUENCE [LARGE SCALE GENOMIC DNA]</scope>
    <source>
        <strain evidence="3">APO3</strain>
    </source>
</reference>
<proteinExistence type="predicted"/>
<keyword evidence="2" id="KW-0472">Membrane</keyword>
<dbReference type="AlphaFoldDB" id="W4GRJ4"/>
<protein>
    <submittedName>
        <fullName evidence="3">Uncharacterized protein</fullName>
    </submittedName>
</protein>
<dbReference type="RefSeq" id="XP_009828019.1">
    <property type="nucleotide sequence ID" value="XM_009829717.1"/>
</dbReference>
<evidence type="ECO:0000313" key="3">
    <source>
        <dbReference type="EMBL" id="ETV82350.1"/>
    </source>
</evidence>
<dbReference type="VEuPathDB" id="FungiDB:H257_05009"/>
<organism evidence="3">
    <name type="scientific">Aphanomyces astaci</name>
    <name type="common">Crayfish plague agent</name>
    <dbReference type="NCBI Taxonomy" id="112090"/>
    <lineage>
        <taxon>Eukaryota</taxon>
        <taxon>Sar</taxon>
        <taxon>Stramenopiles</taxon>
        <taxon>Oomycota</taxon>
        <taxon>Saprolegniomycetes</taxon>
        <taxon>Saprolegniales</taxon>
        <taxon>Verrucalvaceae</taxon>
        <taxon>Aphanomyces</taxon>
    </lineage>
</organism>
<accession>W4GRJ4</accession>
<sequence>MPSVMQQHTPVYHPEDTTDWNTKSPAPALLEARPPSWIDRLRKVTLQARRRMGLQALALIFLIIGMALLLRRRQQAVAPTTAPPGIDIPSTIPLKG</sequence>
<feature type="region of interest" description="Disordered" evidence="1">
    <location>
        <begin position="1"/>
        <end position="28"/>
    </location>
</feature>
<evidence type="ECO:0000256" key="1">
    <source>
        <dbReference type="SAM" id="MobiDB-lite"/>
    </source>
</evidence>
<keyword evidence="2" id="KW-1133">Transmembrane helix</keyword>